<dbReference type="AlphaFoldDB" id="A0A2W2AU99"/>
<accession>A0A2W2AU99</accession>
<evidence type="ECO:0000256" key="4">
    <source>
        <dbReference type="ARBA" id="ARBA00022705"/>
    </source>
</evidence>
<dbReference type="GO" id="GO:0009360">
    <property type="term" value="C:DNA polymerase III complex"/>
    <property type="evidence" value="ECO:0007669"/>
    <property type="project" value="TreeGrafter"/>
</dbReference>
<comment type="similarity">
    <text evidence="6">Belongs to the DNA polymerase HolA subunit family.</text>
</comment>
<dbReference type="RefSeq" id="WP_111197620.1">
    <property type="nucleotide sequence ID" value="NZ_QKVK01000003.1"/>
</dbReference>
<protein>
    <recommendedName>
        <fullName evidence="1">DNA-directed DNA polymerase</fullName>
        <ecNumber evidence="1">2.7.7.7</ecNumber>
    </recommendedName>
</protein>
<dbReference type="SUPFAM" id="SSF48019">
    <property type="entry name" value="post-AAA+ oligomerization domain-like"/>
    <property type="match status" value="1"/>
</dbReference>
<dbReference type="SUPFAM" id="SSF52540">
    <property type="entry name" value="P-loop containing nucleoside triphosphate hydrolases"/>
    <property type="match status" value="1"/>
</dbReference>
<dbReference type="GO" id="GO:0006261">
    <property type="term" value="P:DNA-templated DNA replication"/>
    <property type="evidence" value="ECO:0007669"/>
    <property type="project" value="TreeGrafter"/>
</dbReference>
<evidence type="ECO:0000313" key="9">
    <source>
        <dbReference type="Proteomes" id="UP000248795"/>
    </source>
</evidence>
<dbReference type="InterPro" id="IPR005790">
    <property type="entry name" value="DNA_polIII_delta"/>
</dbReference>
<keyword evidence="3" id="KW-0548">Nucleotidyltransferase</keyword>
<organism evidence="8 9">
    <name type="scientific">Aestuariivirga litoralis</name>
    <dbReference type="NCBI Taxonomy" id="2650924"/>
    <lineage>
        <taxon>Bacteria</taxon>
        <taxon>Pseudomonadati</taxon>
        <taxon>Pseudomonadota</taxon>
        <taxon>Alphaproteobacteria</taxon>
        <taxon>Hyphomicrobiales</taxon>
        <taxon>Aestuariivirgaceae</taxon>
        <taxon>Aestuariivirga</taxon>
    </lineage>
</organism>
<dbReference type="Gene3D" id="1.20.272.10">
    <property type="match status" value="1"/>
</dbReference>
<dbReference type="EMBL" id="QKVK01000003">
    <property type="protein sequence ID" value="PZF77282.1"/>
    <property type="molecule type" value="Genomic_DNA"/>
</dbReference>
<dbReference type="PANTHER" id="PTHR34388">
    <property type="entry name" value="DNA POLYMERASE III SUBUNIT DELTA"/>
    <property type="match status" value="1"/>
</dbReference>
<sequence length="345" mass="36675">MTAIKPAGLDAFLRKPDPAIAAILIYGEEGDAVRELAQRAVRKVAGSLDDPFTVAALTEQDVAGDPARLLDEVQSISMFGGSRAIWVKGVGDGFLKAALPLLEGKVQGNLVVAEAATLAKNSQLRAQFEKSPHALILPLYEAEAGEIAGMAEQILAQDGLKIGQDALARFIELAGTARGLARREAEKLALYCLGAERVSLEDVEAVCGNDTGSTPDELADAVFGGEVEEADRLFHDLVRGGQDAGRLLGVVHLQALKLAEFRLAIDRGATADQVVKQARPPVFFRRQRLVMAQLRAWGLTDLVTAGSTLSANVLAARQNAELAQAIAGRCLLSLARKGLSLRLDR</sequence>
<keyword evidence="5" id="KW-0239">DNA-directed DNA polymerase</keyword>
<evidence type="ECO:0000256" key="5">
    <source>
        <dbReference type="ARBA" id="ARBA00022932"/>
    </source>
</evidence>
<evidence type="ECO:0000256" key="6">
    <source>
        <dbReference type="ARBA" id="ARBA00034754"/>
    </source>
</evidence>
<evidence type="ECO:0000313" key="8">
    <source>
        <dbReference type="EMBL" id="PZF77282.1"/>
    </source>
</evidence>
<dbReference type="GO" id="GO:0003677">
    <property type="term" value="F:DNA binding"/>
    <property type="evidence" value="ECO:0007669"/>
    <property type="project" value="InterPro"/>
</dbReference>
<dbReference type="InterPro" id="IPR027417">
    <property type="entry name" value="P-loop_NTPase"/>
</dbReference>
<keyword evidence="9" id="KW-1185">Reference proteome</keyword>
<keyword evidence="4" id="KW-0235">DNA replication</keyword>
<dbReference type="GO" id="GO:0003887">
    <property type="term" value="F:DNA-directed DNA polymerase activity"/>
    <property type="evidence" value="ECO:0007669"/>
    <property type="project" value="UniProtKB-KW"/>
</dbReference>
<dbReference type="NCBIfam" id="TIGR01128">
    <property type="entry name" value="holA"/>
    <property type="match status" value="1"/>
</dbReference>
<evidence type="ECO:0000256" key="7">
    <source>
        <dbReference type="ARBA" id="ARBA00049244"/>
    </source>
</evidence>
<dbReference type="EC" id="2.7.7.7" evidence="1"/>
<dbReference type="Proteomes" id="UP000248795">
    <property type="component" value="Unassembled WGS sequence"/>
</dbReference>
<evidence type="ECO:0000256" key="2">
    <source>
        <dbReference type="ARBA" id="ARBA00022679"/>
    </source>
</evidence>
<dbReference type="Gene3D" id="1.10.8.60">
    <property type="match status" value="1"/>
</dbReference>
<evidence type="ECO:0000256" key="1">
    <source>
        <dbReference type="ARBA" id="ARBA00012417"/>
    </source>
</evidence>
<dbReference type="PANTHER" id="PTHR34388:SF1">
    <property type="entry name" value="DNA POLYMERASE III SUBUNIT DELTA"/>
    <property type="match status" value="1"/>
</dbReference>
<comment type="catalytic activity">
    <reaction evidence="7">
        <text>DNA(n) + a 2'-deoxyribonucleoside 5'-triphosphate = DNA(n+1) + diphosphate</text>
        <dbReference type="Rhea" id="RHEA:22508"/>
        <dbReference type="Rhea" id="RHEA-COMP:17339"/>
        <dbReference type="Rhea" id="RHEA-COMP:17340"/>
        <dbReference type="ChEBI" id="CHEBI:33019"/>
        <dbReference type="ChEBI" id="CHEBI:61560"/>
        <dbReference type="ChEBI" id="CHEBI:173112"/>
        <dbReference type="EC" id="2.7.7.7"/>
    </reaction>
</comment>
<keyword evidence="2" id="KW-0808">Transferase</keyword>
<dbReference type="InterPro" id="IPR008921">
    <property type="entry name" value="DNA_pol3_clamp-load_cplx_C"/>
</dbReference>
<proteinExistence type="inferred from homology"/>
<gene>
    <name evidence="8" type="primary">holA</name>
    <name evidence="8" type="ORF">DK847_08135</name>
</gene>
<evidence type="ECO:0000256" key="3">
    <source>
        <dbReference type="ARBA" id="ARBA00022695"/>
    </source>
</evidence>
<name>A0A2W2AU99_9HYPH</name>
<comment type="caution">
    <text evidence="8">The sequence shown here is derived from an EMBL/GenBank/DDBJ whole genome shotgun (WGS) entry which is preliminary data.</text>
</comment>
<reference evidence="9" key="1">
    <citation type="submission" date="2018-06" db="EMBL/GenBank/DDBJ databases">
        <title>Aestuariibacter litoralis strain KCTC 52945T.</title>
        <authorList>
            <person name="Li X."/>
            <person name="Salam N."/>
            <person name="Li J.-L."/>
            <person name="Chen Y.-M."/>
            <person name="Yang Z.-W."/>
            <person name="Zhang L.-Y."/>
            <person name="Han M.-X."/>
            <person name="Xiao M."/>
            <person name="Li W.-J."/>
        </authorList>
    </citation>
    <scope>NUCLEOTIDE SEQUENCE [LARGE SCALE GENOMIC DNA]</scope>
    <source>
        <strain evidence="9">KCTC 52945</strain>
    </source>
</reference>
<dbReference type="Gene3D" id="3.40.50.300">
    <property type="entry name" value="P-loop containing nucleotide triphosphate hydrolases"/>
    <property type="match status" value="1"/>
</dbReference>